<proteinExistence type="predicted"/>
<keyword evidence="3" id="KW-1185">Reference proteome</keyword>
<gene>
    <name evidence="2" type="ORF">Tco_0941464</name>
</gene>
<protein>
    <submittedName>
        <fullName evidence="2">Uncharacterized protein</fullName>
    </submittedName>
</protein>
<organism evidence="2 3">
    <name type="scientific">Tanacetum coccineum</name>
    <dbReference type="NCBI Taxonomy" id="301880"/>
    <lineage>
        <taxon>Eukaryota</taxon>
        <taxon>Viridiplantae</taxon>
        <taxon>Streptophyta</taxon>
        <taxon>Embryophyta</taxon>
        <taxon>Tracheophyta</taxon>
        <taxon>Spermatophyta</taxon>
        <taxon>Magnoliopsida</taxon>
        <taxon>eudicotyledons</taxon>
        <taxon>Gunneridae</taxon>
        <taxon>Pentapetalae</taxon>
        <taxon>asterids</taxon>
        <taxon>campanulids</taxon>
        <taxon>Asterales</taxon>
        <taxon>Asteraceae</taxon>
        <taxon>Asteroideae</taxon>
        <taxon>Anthemideae</taxon>
        <taxon>Anthemidinae</taxon>
        <taxon>Tanacetum</taxon>
    </lineage>
</organism>
<dbReference type="Proteomes" id="UP001151760">
    <property type="component" value="Unassembled WGS sequence"/>
</dbReference>
<accession>A0ABQ5DRV6</accession>
<reference evidence="2" key="2">
    <citation type="submission" date="2022-01" db="EMBL/GenBank/DDBJ databases">
        <authorList>
            <person name="Yamashiro T."/>
            <person name="Shiraishi A."/>
            <person name="Satake H."/>
            <person name="Nakayama K."/>
        </authorList>
    </citation>
    <scope>NUCLEOTIDE SEQUENCE</scope>
</reference>
<name>A0ABQ5DRV6_9ASTR</name>
<reference evidence="2" key="1">
    <citation type="journal article" date="2022" name="Int. J. Mol. Sci.">
        <title>Draft Genome of Tanacetum Coccineum: Genomic Comparison of Closely Related Tanacetum-Family Plants.</title>
        <authorList>
            <person name="Yamashiro T."/>
            <person name="Shiraishi A."/>
            <person name="Nakayama K."/>
            <person name="Satake H."/>
        </authorList>
    </citation>
    <scope>NUCLEOTIDE SEQUENCE</scope>
</reference>
<evidence type="ECO:0000313" key="3">
    <source>
        <dbReference type="Proteomes" id="UP001151760"/>
    </source>
</evidence>
<evidence type="ECO:0000256" key="1">
    <source>
        <dbReference type="SAM" id="MobiDB-lite"/>
    </source>
</evidence>
<comment type="caution">
    <text evidence="2">The sequence shown here is derived from an EMBL/GenBank/DDBJ whole genome shotgun (WGS) entry which is preliminary data.</text>
</comment>
<feature type="region of interest" description="Disordered" evidence="1">
    <location>
        <begin position="40"/>
        <end position="87"/>
    </location>
</feature>
<evidence type="ECO:0000313" key="2">
    <source>
        <dbReference type="EMBL" id="GJT41599.1"/>
    </source>
</evidence>
<sequence length="148" mass="15915">MFPGRLSPTRLDWRNYKANLVGLLLKRCCCVDEKTSAGRPAAASCGGGTGKRVVSKGKIAREPRRNVEPTGEPKGQGNDQSVKVNEGVDGFSDFSTIIAKQLQNLLPTILAQVGNQGCNHGDNRNQNGNVVNKDIQGNVRNVSVNNNQ</sequence>
<dbReference type="EMBL" id="BQNB010015574">
    <property type="protein sequence ID" value="GJT41599.1"/>
    <property type="molecule type" value="Genomic_DNA"/>
</dbReference>